<keyword evidence="5" id="KW-1185">Reference proteome</keyword>
<accession>A0ABR6XDF0</accession>
<dbReference type="Proteomes" id="UP000637632">
    <property type="component" value="Unassembled WGS sequence"/>
</dbReference>
<feature type="domain" description="Ketoreductase" evidence="3">
    <location>
        <begin position="20"/>
        <end position="209"/>
    </location>
</feature>
<dbReference type="SUPFAM" id="SSF51735">
    <property type="entry name" value="NAD(P)-binding Rossmann-fold domains"/>
    <property type="match status" value="1"/>
</dbReference>
<proteinExistence type="inferred from homology"/>
<dbReference type="Pfam" id="PF13561">
    <property type="entry name" value="adh_short_C2"/>
    <property type="match status" value="1"/>
</dbReference>
<reference evidence="4 5" key="1">
    <citation type="submission" date="2020-08" db="EMBL/GenBank/DDBJ databases">
        <title>Novel species isolated from subtropical streams in China.</title>
        <authorList>
            <person name="Lu H."/>
        </authorList>
    </citation>
    <scope>NUCLEOTIDE SEQUENCE [LARGE SCALE GENOMIC DNA]</scope>
    <source>
        <strain evidence="4 5">CCTCC AB 2015119</strain>
    </source>
</reference>
<evidence type="ECO:0000259" key="3">
    <source>
        <dbReference type="SMART" id="SM00822"/>
    </source>
</evidence>
<dbReference type="InterPro" id="IPR002347">
    <property type="entry name" value="SDR_fam"/>
</dbReference>
<evidence type="ECO:0000313" key="5">
    <source>
        <dbReference type="Proteomes" id="UP000637632"/>
    </source>
</evidence>
<dbReference type="EMBL" id="JACOFT010000002">
    <property type="protein sequence ID" value="MBC3810936.1"/>
    <property type="molecule type" value="Genomic_DNA"/>
</dbReference>
<dbReference type="InterPro" id="IPR036291">
    <property type="entry name" value="NAD(P)-bd_dom_sf"/>
</dbReference>
<dbReference type="PANTHER" id="PTHR43639">
    <property type="entry name" value="OXIDOREDUCTASE, SHORT-CHAIN DEHYDROGENASE/REDUCTASE FAMILY (AFU_ORTHOLOGUE AFUA_5G02870)"/>
    <property type="match status" value="1"/>
</dbReference>
<dbReference type="RefSeq" id="WP_190478029.1">
    <property type="nucleotide sequence ID" value="NZ_JACOFT010000002.1"/>
</dbReference>
<dbReference type="PRINTS" id="PR00080">
    <property type="entry name" value="SDRFAMILY"/>
</dbReference>
<dbReference type="Gene3D" id="3.40.50.720">
    <property type="entry name" value="NAD(P)-binding Rossmann-like Domain"/>
    <property type="match status" value="1"/>
</dbReference>
<dbReference type="PRINTS" id="PR00081">
    <property type="entry name" value="GDHRDH"/>
</dbReference>
<dbReference type="PANTHER" id="PTHR43639:SF1">
    <property type="entry name" value="SHORT-CHAIN DEHYDROGENASE_REDUCTASE FAMILY PROTEIN"/>
    <property type="match status" value="1"/>
</dbReference>
<dbReference type="SMART" id="SM00822">
    <property type="entry name" value="PKS_KR"/>
    <property type="match status" value="1"/>
</dbReference>
<name>A0ABR6XDF0_9BURK</name>
<sequence>MNNTNANADTNTPVSSSQQKIALITGGSRGLGKNTALVLARQGVDIILTYQSREADAHAVVAQIQALGRRAVALQLDTGAADTFAGFTEKLQQVLAQQWQRHQFDFLMNNAGIGGHTSFAETSETQFDQLMNIHFKGVFFLTQTLLPVIADHGRILNVSSGLTRFSLPGHAAYAAMKGAVEVLSRYLAKELGARGIAVNVIAPGAIATDFGGCVVRDNAQLNQFVANQTALGRAGLPDDIGGVASALLSDSCGWINGQRIEASGGMFL</sequence>
<keyword evidence="2" id="KW-0560">Oxidoreductase</keyword>
<evidence type="ECO:0000313" key="4">
    <source>
        <dbReference type="EMBL" id="MBC3810936.1"/>
    </source>
</evidence>
<evidence type="ECO:0000256" key="1">
    <source>
        <dbReference type="ARBA" id="ARBA00006484"/>
    </source>
</evidence>
<evidence type="ECO:0000256" key="2">
    <source>
        <dbReference type="ARBA" id="ARBA00023002"/>
    </source>
</evidence>
<comment type="similarity">
    <text evidence="1">Belongs to the short-chain dehydrogenases/reductases (SDR) family.</text>
</comment>
<protein>
    <submittedName>
        <fullName evidence="4">SDR family oxidoreductase</fullName>
    </submittedName>
</protein>
<dbReference type="InterPro" id="IPR057326">
    <property type="entry name" value="KR_dom"/>
</dbReference>
<organism evidence="4 5">
    <name type="scientific">Undibacterium aquatile</name>
    <dbReference type="NCBI Taxonomy" id="1537398"/>
    <lineage>
        <taxon>Bacteria</taxon>
        <taxon>Pseudomonadati</taxon>
        <taxon>Pseudomonadota</taxon>
        <taxon>Betaproteobacteria</taxon>
        <taxon>Burkholderiales</taxon>
        <taxon>Oxalobacteraceae</taxon>
        <taxon>Undibacterium</taxon>
    </lineage>
</organism>
<comment type="caution">
    <text evidence="4">The sequence shown here is derived from an EMBL/GenBank/DDBJ whole genome shotgun (WGS) entry which is preliminary data.</text>
</comment>
<gene>
    <name evidence="4" type="ORF">H8K26_05740</name>
</gene>